<reference evidence="1" key="1">
    <citation type="submission" date="2021-06" db="EMBL/GenBank/DDBJ databases">
        <authorList>
            <person name="Kallberg Y."/>
            <person name="Tangrot J."/>
            <person name="Rosling A."/>
        </authorList>
    </citation>
    <scope>NUCLEOTIDE SEQUENCE</scope>
    <source>
        <strain evidence="1">CL551</strain>
    </source>
</reference>
<organism evidence="1 2">
    <name type="scientific">Acaulospora morrowiae</name>
    <dbReference type="NCBI Taxonomy" id="94023"/>
    <lineage>
        <taxon>Eukaryota</taxon>
        <taxon>Fungi</taxon>
        <taxon>Fungi incertae sedis</taxon>
        <taxon>Mucoromycota</taxon>
        <taxon>Glomeromycotina</taxon>
        <taxon>Glomeromycetes</taxon>
        <taxon>Diversisporales</taxon>
        <taxon>Acaulosporaceae</taxon>
        <taxon>Acaulospora</taxon>
    </lineage>
</organism>
<proteinExistence type="predicted"/>
<dbReference type="AlphaFoldDB" id="A0A9N9GGB1"/>
<protein>
    <submittedName>
        <fullName evidence="1">11343_t:CDS:1</fullName>
    </submittedName>
</protein>
<name>A0A9N9GGB1_9GLOM</name>
<feature type="non-terminal residue" evidence="1">
    <location>
        <position position="194"/>
    </location>
</feature>
<accession>A0A9N9GGB1</accession>
<keyword evidence="2" id="KW-1185">Reference proteome</keyword>
<dbReference type="EMBL" id="CAJVPV010006075">
    <property type="protein sequence ID" value="CAG8599962.1"/>
    <property type="molecule type" value="Genomic_DNA"/>
</dbReference>
<evidence type="ECO:0000313" key="1">
    <source>
        <dbReference type="EMBL" id="CAG8599962.1"/>
    </source>
</evidence>
<comment type="caution">
    <text evidence="1">The sequence shown here is derived from an EMBL/GenBank/DDBJ whole genome shotgun (WGS) entry which is preliminary data.</text>
</comment>
<dbReference type="Proteomes" id="UP000789342">
    <property type="component" value="Unassembled WGS sequence"/>
</dbReference>
<gene>
    <name evidence="1" type="ORF">AMORRO_LOCUS7742</name>
</gene>
<evidence type="ECO:0000313" key="2">
    <source>
        <dbReference type="Proteomes" id="UP000789342"/>
    </source>
</evidence>
<sequence>MNFVEKPPQHEIISQIISYDHDTIDIILTHDNISQQFLFNPYNIISRYPSPINGFIILRIFLCDSIKLLLSKIPTRLPTREAVSKLASDLWKEVDSKFKERINEINKKYHEMSNAYSIEPSDFIDTFGYISPIDAINVSNQNEVINDFVPNGFSPNSLEQIIFYNQNEIINYFVPYEFAPNFLNQTEIIHDFVP</sequence>